<evidence type="ECO:0000256" key="2">
    <source>
        <dbReference type="ARBA" id="ARBA00006727"/>
    </source>
</evidence>
<dbReference type="InterPro" id="IPR011701">
    <property type="entry name" value="MFS"/>
</dbReference>
<dbReference type="Proteomes" id="UP001287356">
    <property type="component" value="Unassembled WGS sequence"/>
</dbReference>
<evidence type="ECO:0000313" key="7">
    <source>
        <dbReference type="Proteomes" id="UP001287356"/>
    </source>
</evidence>
<dbReference type="PROSITE" id="PS50850">
    <property type="entry name" value="MFS"/>
    <property type="match status" value="1"/>
</dbReference>
<feature type="transmembrane region" description="Helical" evidence="4">
    <location>
        <begin position="134"/>
        <end position="152"/>
    </location>
</feature>
<dbReference type="InterPro" id="IPR036259">
    <property type="entry name" value="MFS_trans_sf"/>
</dbReference>
<feature type="transmembrane region" description="Helical" evidence="4">
    <location>
        <begin position="158"/>
        <end position="182"/>
    </location>
</feature>
<dbReference type="Pfam" id="PF07690">
    <property type="entry name" value="MFS_1"/>
    <property type="match status" value="1"/>
</dbReference>
<organism evidence="6 7">
    <name type="scientific">Lasiosphaeria ovina</name>
    <dbReference type="NCBI Taxonomy" id="92902"/>
    <lineage>
        <taxon>Eukaryota</taxon>
        <taxon>Fungi</taxon>
        <taxon>Dikarya</taxon>
        <taxon>Ascomycota</taxon>
        <taxon>Pezizomycotina</taxon>
        <taxon>Sordariomycetes</taxon>
        <taxon>Sordariomycetidae</taxon>
        <taxon>Sordariales</taxon>
        <taxon>Lasiosphaeriaceae</taxon>
        <taxon>Lasiosphaeria</taxon>
    </lineage>
</organism>
<evidence type="ECO:0000256" key="3">
    <source>
        <dbReference type="SAM" id="MobiDB-lite"/>
    </source>
</evidence>
<feature type="region of interest" description="Disordered" evidence="3">
    <location>
        <begin position="1"/>
        <end position="47"/>
    </location>
</feature>
<feature type="transmembrane region" description="Helical" evidence="4">
    <location>
        <begin position="226"/>
        <end position="247"/>
    </location>
</feature>
<keyword evidence="4" id="KW-0812">Transmembrane</keyword>
<reference evidence="6" key="1">
    <citation type="journal article" date="2023" name="Mol. Phylogenet. Evol.">
        <title>Genome-scale phylogeny and comparative genomics of the fungal order Sordariales.</title>
        <authorList>
            <person name="Hensen N."/>
            <person name="Bonometti L."/>
            <person name="Westerberg I."/>
            <person name="Brannstrom I.O."/>
            <person name="Guillou S."/>
            <person name="Cros-Aarteil S."/>
            <person name="Calhoun S."/>
            <person name="Haridas S."/>
            <person name="Kuo A."/>
            <person name="Mondo S."/>
            <person name="Pangilinan J."/>
            <person name="Riley R."/>
            <person name="LaButti K."/>
            <person name="Andreopoulos B."/>
            <person name="Lipzen A."/>
            <person name="Chen C."/>
            <person name="Yan M."/>
            <person name="Daum C."/>
            <person name="Ng V."/>
            <person name="Clum A."/>
            <person name="Steindorff A."/>
            <person name="Ohm R.A."/>
            <person name="Martin F."/>
            <person name="Silar P."/>
            <person name="Natvig D.O."/>
            <person name="Lalanne C."/>
            <person name="Gautier V."/>
            <person name="Ament-Velasquez S.L."/>
            <person name="Kruys A."/>
            <person name="Hutchinson M.I."/>
            <person name="Powell A.J."/>
            <person name="Barry K."/>
            <person name="Miller A.N."/>
            <person name="Grigoriev I.V."/>
            <person name="Debuchy R."/>
            <person name="Gladieux P."/>
            <person name="Hiltunen Thoren M."/>
            <person name="Johannesson H."/>
        </authorList>
    </citation>
    <scope>NUCLEOTIDE SEQUENCE</scope>
    <source>
        <strain evidence="6">CBS 958.72</strain>
    </source>
</reference>
<feature type="transmembrane region" description="Helical" evidence="4">
    <location>
        <begin position="108"/>
        <end position="127"/>
    </location>
</feature>
<accession>A0AAE0NIP5</accession>
<name>A0AAE0NIP5_9PEZI</name>
<feature type="transmembrane region" description="Helical" evidence="4">
    <location>
        <begin position="430"/>
        <end position="451"/>
    </location>
</feature>
<feature type="transmembrane region" description="Helical" evidence="4">
    <location>
        <begin position="397"/>
        <end position="418"/>
    </location>
</feature>
<protein>
    <submittedName>
        <fullName evidence="6">Major facilitator superfamily domain-containing protein</fullName>
    </submittedName>
</protein>
<dbReference type="Gene3D" id="1.20.1250.20">
    <property type="entry name" value="MFS general substrate transporter like domains"/>
    <property type="match status" value="2"/>
</dbReference>
<comment type="caution">
    <text evidence="6">The sequence shown here is derived from an EMBL/GenBank/DDBJ whole genome shotgun (WGS) entry which is preliminary data.</text>
</comment>
<dbReference type="GO" id="GO:0016020">
    <property type="term" value="C:membrane"/>
    <property type="evidence" value="ECO:0007669"/>
    <property type="project" value="UniProtKB-SubCell"/>
</dbReference>
<comment type="subcellular location">
    <subcellularLocation>
        <location evidence="1">Membrane</location>
        <topology evidence="1">Multi-pass membrane protein</topology>
    </subcellularLocation>
</comment>
<dbReference type="PANTHER" id="PTHR11360">
    <property type="entry name" value="MONOCARBOXYLATE TRANSPORTER"/>
    <property type="match status" value="1"/>
</dbReference>
<feature type="domain" description="Major facilitator superfamily (MFS) profile" evidence="5">
    <location>
        <begin position="269"/>
        <end position="460"/>
    </location>
</feature>
<evidence type="ECO:0000256" key="4">
    <source>
        <dbReference type="SAM" id="Phobius"/>
    </source>
</evidence>
<evidence type="ECO:0000313" key="6">
    <source>
        <dbReference type="EMBL" id="KAK3382262.1"/>
    </source>
</evidence>
<keyword evidence="4" id="KW-1133">Transmembrane helix</keyword>
<feature type="transmembrane region" description="Helical" evidence="4">
    <location>
        <begin position="194"/>
        <end position="214"/>
    </location>
</feature>
<evidence type="ECO:0000259" key="5">
    <source>
        <dbReference type="PROSITE" id="PS50850"/>
    </source>
</evidence>
<feature type="transmembrane region" description="Helical" evidence="4">
    <location>
        <begin position="360"/>
        <end position="385"/>
    </location>
</feature>
<keyword evidence="7" id="KW-1185">Reference proteome</keyword>
<feature type="transmembrane region" description="Helical" evidence="4">
    <location>
        <begin position="335"/>
        <end position="354"/>
    </location>
</feature>
<dbReference type="SUPFAM" id="SSF103473">
    <property type="entry name" value="MFS general substrate transporter"/>
    <property type="match status" value="1"/>
</dbReference>
<keyword evidence="4" id="KW-0472">Membrane</keyword>
<dbReference type="GO" id="GO:0022857">
    <property type="term" value="F:transmembrane transporter activity"/>
    <property type="evidence" value="ECO:0007669"/>
    <property type="project" value="InterPro"/>
</dbReference>
<dbReference type="PANTHER" id="PTHR11360:SF234">
    <property type="entry name" value="MFS-TYPE TRANSPORTER DBAD-RELATED"/>
    <property type="match status" value="1"/>
</dbReference>
<dbReference type="InterPro" id="IPR020846">
    <property type="entry name" value="MFS_dom"/>
</dbReference>
<comment type="similarity">
    <text evidence="2">Belongs to the major facilitator superfamily. Monocarboxylate porter (TC 2.A.1.13) family.</text>
</comment>
<feature type="transmembrane region" description="Helical" evidence="4">
    <location>
        <begin position="268"/>
        <end position="293"/>
    </location>
</feature>
<feature type="transmembrane region" description="Helical" evidence="4">
    <location>
        <begin position="305"/>
        <end position="323"/>
    </location>
</feature>
<reference evidence="6" key="2">
    <citation type="submission" date="2023-06" db="EMBL/GenBank/DDBJ databases">
        <authorList>
            <consortium name="Lawrence Berkeley National Laboratory"/>
            <person name="Haridas S."/>
            <person name="Hensen N."/>
            <person name="Bonometti L."/>
            <person name="Westerberg I."/>
            <person name="Brannstrom I.O."/>
            <person name="Guillou S."/>
            <person name="Cros-Aarteil S."/>
            <person name="Calhoun S."/>
            <person name="Kuo A."/>
            <person name="Mondo S."/>
            <person name="Pangilinan J."/>
            <person name="Riley R."/>
            <person name="Labutti K."/>
            <person name="Andreopoulos B."/>
            <person name="Lipzen A."/>
            <person name="Chen C."/>
            <person name="Yanf M."/>
            <person name="Daum C."/>
            <person name="Ng V."/>
            <person name="Clum A."/>
            <person name="Steindorff A."/>
            <person name="Ohm R."/>
            <person name="Martin F."/>
            <person name="Silar P."/>
            <person name="Natvig D."/>
            <person name="Lalanne C."/>
            <person name="Gautier V."/>
            <person name="Ament-Velasquez S.L."/>
            <person name="Kruys A."/>
            <person name="Hutchinson M.I."/>
            <person name="Powell A.J."/>
            <person name="Barry K."/>
            <person name="Miller A.N."/>
            <person name="Grigoriev I.V."/>
            <person name="Debuchy R."/>
            <person name="Gladieux P."/>
            <person name="Thoren M.H."/>
            <person name="Johannesson H."/>
        </authorList>
    </citation>
    <scope>NUCLEOTIDE SEQUENCE</scope>
    <source>
        <strain evidence="6">CBS 958.72</strain>
    </source>
</reference>
<dbReference type="AlphaFoldDB" id="A0AAE0NIP5"/>
<sequence length="460" mass="48120">MKEILSADSSESDLPEEVGQTEKDVEAGLPLAPAPAGGGDPGPSVSKEVVAAEPPAVGPVPDGGLDAWLQVAGSTAVLACTWGLINTFGVYQSYYEADLLKANSASEISWIGSAQGALLLLVGVIAGPLFDAGYFRHLLVAGLFLIVFGQFMTSLCAVYWQVLLAQGFCVGIGMGLTFLPSAAILSQYFAKRRALALGISSVGSPVAGIIFPVIFSRLQPHIGFEWATRVIAFILLAVSIPPVIFMRTRVPPSGKTRSMIDMTALRDGPYVVFVLGSLFSFLMLYVPFFYLALFGTSHGVAAPDFAPYLVTLLNVGSIFGRLVPNALADGWGCMNMQIICTLASAVLAFGWMGIRNLAGAVVFALLYGAFSGGVVSLMPTVVVGLSADMGRVGARLGTSFLVSGVAILVGTPIAGAILGDRTEARWLGTMGYAAAGLLLSALLTLVSRAMLYGKHGHWKA</sequence>
<proteinExistence type="inferred from homology"/>
<dbReference type="InterPro" id="IPR050327">
    <property type="entry name" value="Proton-linked_MCT"/>
</dbReference>
<gene>
    <name evidence="6" type="ORF">B0T24DRAFT_4755</name>
</gene>
<dbReference type="EMBL" id="JAULSN010000001">
    <property type="protein sequence ID" value="KAK3382262.1"/>
    <property type="molecule type" value="Genomic_DNA"/>
</dbReference>
<evidence type="ECO:0000256" key="1">
    <source>
        <dbReference type="ARBA" id="ARBA00004141"/>
    </source>
</evidence>